<accession>A0A8S2DPI7</accession>
<evidence type="ECO:0000313" key="1">
    <source>
        <dbReference type="EMBL" id="CAF0997319.1"/>
    </source>
</evidence>
<protein>
    <submittedName>
        <fullName evidence="1">Uncharacterized protein</fullName>
    </submittedName>
</protein>
<dbReference type="EMBL" id="CAJNOK010006221">
    <property type="protein sequence ID" value="CAF0997319.1"/>
    <property type="molecule type" value="Genomic_DNA"/>
</dbReference>
<gene>
    <name evidence="1" type="ORF">OVA965_LOCUS14381</name>
    <name evidence="2" type="ORF">TMI583_LOCUS14383</name>
</gene>
<evidence type="ECO:0000313" key="2">
    <source>
        <dbReference type="EMBL" id="CAF3766962.1"/>
    </source>
</evidence>
<dbReference type="Proteomes" id="UP000677228">
    <property type="component" value="Unassembled WGS sequence"/>
</dbReference>
<organism evidence="1 3">
    <name type="scientific">Didymodactylos carnosus</name>
    <dbReference type="NCBI Taxonomy" id="1234261"/>
    <lineage>
        <taxon>Eukaryota</taxon>
        <taxon>Metazoa</taxon>
        <taxon>Spiralia</taxon>
        <taxon>Gnathifera</taxon>
        <taxon>Rotifera</taxon>
        <taxon>Eurotatoria</taxon>
        <taxon>Bdelloidea</taxon>
        <taxon>Philodinida</taxon>
        <taxon>Philodinidae</taxon>
        <taxon>Didymodactylos</taxon>
    </lineage>
</organism>
<proteinExistence type="predicted"/>
<reference evidence="1" key="1">
    <citation type="submission" date="2021-02" db="EMBL/GenBank/DDBJ databases">
        <authorList>
            <person name="Nowell W R."/>
        </authorList>
    </citation>
    <scope>NUCLEOTIDE SEQUENCE</scope>
</reference>
<evidence type="ECO:0000313" key="3">
    <source>
        <dbReference type="Proteomes" id="UP000677228"/>
    </source>
</evidence>
<comment type="caution">
    <text evidence="1">The sequence shown here is derived from an EMBL/GenBank/DDBJ whole genome shotgun (WGS) entry which is preliminary data.</text>
</comment>
<sequence>MIAVACGSVDSTTSIELIEGTYSTLYATGQTFSLNDAQASYRVGSNYSIIILRSSNIVSTTFNSESLGEQRVQVVYSNAQLLTTFSLMVTVEESAPAKFELDNVPTLHSEKIRSGHYLSHTLYLDRLTEVDQWHQLFDVDPSQHFGTLTYVNGAREKVGLSANMITASVNLKKLKNASEQILRVVHRGLAAKFSIHLLERQTTVEVNINNREDAITNGATLQSVIKQIGPEIVSVILPGAHYQLTPLISQNSQPYLELSRNNFSLHGASLDDRPVLRSAKDVEHRPLPHTLLVSGDSVTLRGIEVMNPYEDQLVSIAVSGDDFYLADSLVSGTDHLLNGVNGTSLAIGFDQSANEKIGTYRLFNNRFIDGTVVLTHGAGNKASSTIQPLIEANQFVRSQLQVIGNDPNRNIINDIDSTRLPIVENNYFLEPSET</sequence>
<dbReference type="EMBL" id="CAJOBA010006228">
    <property type="protein sequence ID" value="CAF3766962.1"/>
    <property type="molecule type" value="Genomic_DNA"/>
</dbReference>
<dbReference type="AlphaFoldDB" id="A0A8S2DPI7"/>
<name>A0A8S2DPI7_9BILA</name>
<dbReference type="Proteomes" id="UP000682733">
    <property type="component" value="Unassembled WGS sequence"/>
</dbReference>